<evidence type="ECO:0000313" key="1">
    <source>
        <dbReference type="EMBL" id="QHT25276.1"/>
    </source>
</evidence>
<organism evidence="1">
    <name type="scientific">viral metagenome</name>
    <dbReference type="NCBI Taxonomy" id="1070528"/>
    <lineage>
        <taxon>unclassified sequences</taxon>
        <taxon>metagenomes</taxon>
        <taxon>organismal metagenomes</taxon>
    </lineage>
</organism>
<name>A0A6C0E7Y9_9ZZZZ</name>
<dbReference type="SUPFAM" id="SSF56219">
    <property type="entry name" value="DNase I-like"/>
    <property type="match status" value="1"/>
</dbReference>
<sequence>MVRKKTTQKKTRRTRIITQSKLISKKKYQQLGFVKYCPVPPDNSISKTSLEIASTIPNNCNCALYINYKYPDIFRVASYSVNHFINFCQGKKDLSTYLKLFKQLNADILLIQKGFPVQKTMLEQGLNELDKINELNYDYLISEMEKIGYQYCALVNPNQSFNYDPPENCYLIEAIAIFSRFPIIKSKSYRLPNGKAVIISKIILMNYIGLIFNTEIDPVSEHSDEVIKQIKRDFDVESINQAQENLLNHIIYKEIRDVKPDFHIISKSLSSNHELNNKNNKNNKNIIRVDGDIFASVIKRNFNLPYNNYQLTSVDLMFKDNINQNSLDKIKVEDLAKPEDNEVNDVSIDGLVTQIVSDQILKYNHFGYPWSFQTDQLEGITETSLFNYYIPIKYLNDNCNPYYQKLLQDSHNLSGKSIEFSEKKMVIYEDILLQYVKSRPNIKILILWNIDKIPHYFKNYGELVYQKLFKFSSNNNIINGFLYEIYDFQTKKDLTTQISKLRYPKTALVLWIDYKTKVIPLPKINDPFYYSRTWSKTIELSAFFLNPNTIDFLKKQRTDRLLLLNDKTTHWKLNTFKKIINSNLTQSEINNLCILSGITFFSYGMRKFNDIDASINMPTKNYKNIVNVISNFFSKQLRLITSSDFYLLTPEKIPSLDQEYIRKHNVMTLSQKNSKNIILTGQADYTQLIYNPEHHYYFKGIKLLQVEYSLLLRFERYSMRALSDIVLFNYYFNQDLKIPRIPENIYNYGQPKKINTKNKIIKGLLTYFKMYKNCERYYSLPSFTIEKLDKLFSDYPITFNQDPEYHKPDEDRENLKKIGFIFKTF</sequence>
<dbReference type="Gene3D" id="3.60.10.10">
    <property type="entry name" value="Endonuclease/exonuclease/phosphatase"/>
    <property type="match status" value="1"/>
</dbReference>
<proteinExistence type="predicted"/>
<accession>A0A6C0E7Y9</accession>
<protein>
    <submittedName>
        <fullName evidence="1">Uncharacterized protein</fullName>
    </submittedName>
</protein>
<reference evidence="1" key="1">
    <citation type="journal article" date="2020" name="Nature">
        <title>Giant virus diversity and host interactions through global metagenomics.</title>
        <authorList>
            <person name="Schulz F."/>
            <person name="Roux S."/>
            <person name="Paez-Espino D."/>
            <person name="Jungbluth S."/>
            <person name="Walsh D.A."/>
            <person name="Denef V.J."/>
            <person name="McMahon K.D."/>
            <person name="Konstantinidis K.T."/>
            <person name="Eloe-Fadrosh E.A."/>
            <person name="Kyrpides N.C."/>
            <person name="Woyke T."/>
        </authorList>
    </citation>
    <scope>NUCLEOTIDE SEQUENCE</scope>
    <source>
        <strain evidence="1">GVMAG-M-3300023179-150</strain>
    </source>
</reference>
<dbReference type="EMBL" id="MN739762">
    <property type="protein sequence ID" value="QHT25276.1"/>
    <property type="molecule type" value="Genomic_DNA"/>
</dbReference>
<dbReference type="AlphaFoldDB" id="A0A6C0E7Y9"/>
<dbReference type="InterPro" id="IPR036691">
    <property type="entry name" value="Endo/exonu/phosph_ase_sf"/>
</dbReference>